<protein>
    <submittedName>
        <fullName evidence="1">Uncharacterized protein</fullName>
    </submittedName>
</protein>
<reference evidence="1" key="2">
    <citation type="submission" date="2006-01" db="EMBL/GenBank/DDBJ databases">
        <authorList>
            <person name="Genoscope"/>
        </authorList>
    </citation>
    <scope>NUCLEOTIDE SEQUENCE</scope>
</reference>
<name>Q1Q538_KUEST</name>
<dbReference type="EMBL" id="CT573071">
    <property type="protein sequence ID" value="CAJ75127.1"/>
    <property type="molecule type" value="Genomic_DNA"/>
</dbReference>
<accession>Q1Q538</accession>
<dbReference type="AlphaFoldDB" id="Q1Q538"/>
<evidence type="ECO:0000313" key="1">
    <source>
        <dbReference type="EMBL" id="CAJ75127.1"/>
    </source>
</evidence>
<sequence length="96" mass="11030">MSSPFISFIIGYEGNAFAFTGNVEDDLLSITVVYPMREEAVKGFLDLAKDDWSVVNELVVHSQLIRKEYDENIFYSQTNMILEYLHTPKSPLFSWG</sequence>
<gene>
    <name evidence="1" type="ORF">kuste4365</name>
</gene>
<organism evidence="1">
    <name type="scientific">Kuenenia stuttgartiensis</name>
    <dbReference type="NCBI Taxonomy" id="174633"/>
    <lineage>
        <taxon>Bacteria</taxon>
        <taxon>Pseudomonadati</taxon>
        <taxon>Planctomycetota</taxon>
        <taxon>Candidatus Brocadiia</taxon>
        <taxon>Candidatus Brocadiales</taxon>
        <taxon>Candidatus Brocadiaceae</taxon>
        <taxon>Candidatus Kuenenia</taxon>
    </lineage>
</organism>
<reference evidence="1" key="1">
    <citation type="journal article" date="2006" name="Nature">
        <title>Deciphering the evolution and metabolism of an anammox bacterium from a community genome.</title>
        <authorList>
            <person name="Strous M."/>
            <person name="Pelletier E."/>
            <person name="Mangenot S."/>
            <person name="Rattei T."/>
            <person name="Lehner A."/>
            <person name="Taylor M.W."/>
            <person name="Horn M."/>
            <person name="Daims H."/>
            <person name="Bartol-Mavel D."/>
            <person name="Wincker P."/>
            <person name="Barbe V."/>
            <person name="Fonknechten N."/>
            <person name="Vallenet D."/>
            <person name="Segurens B."/>
            <person name="Schenowitz-Truong C."/>
            <person name="Medigue C."/>
            <person name="Collingro A."/>
            <person name="Snel B."/>
            <person name="Dutilh B.E."/>
            <person name="OpDenCamp H.J.M."/>
            <person name="vanDerDrift C."/>
            <person name="Cirpus I."/>
            <person name="vanDePas-Schoonen K.T."/>
            <person name="Harhangi H.R."/>
            <person name="vanNiftrik L."/>
            <person name="Schmid M."/>
            <person name="Keltjens J."/>
            <person name="vanDeVossenberg J."/>
            <person name="Kartal B."/>
            <person name="Meier H."/>
            <person name="Frishman D."/>
            <person name="Huynen M.A."/>
            <person name="Mewes H."/>
            <person name="Weissenbach J."/>
            <person name="Jetten M.S.M."/>
            <person name="Wagner M."/>
            <person name="LePaslier D."/>
        </authorList>
    </citation>
    <scope>NUCLEOTIDE SEQUENCE</scope>
</reference>
<proteinExistence type="predicted"/>